<dbReference type="GO" id="GO:0005886">
    <property type="term" value="C:plasma membrane"/>
    <property type="evidence" value="ECO:0007669"/>
    <property type="project" value="UniProtKB-SubCell"/>
</dbReference>
<evidence type="ECO:0000313" key="11">
    <source>
        <dbReference type="Proteomes" id="UP000262195"/>
    </source>
</evidence>
<feature type="domain" description="ABC transporter" evidence="8">
    <location>
        <begin position="330"/>
        <end position="570"/>
    </location>
</feature>
<feature type="transmembrane region" description="Helical" evidence="7">
    <location>
        <begin position="159"/>
        <end position="178"/>
    </location>
</feature>
<reference evidence="10 11" key="1">
    <citation type="journal article" date="2018" name="Nat. Biotechnol.">
        <title>A standardized bacterial taxonomy based on genome phylogeny substantially revises the tree of life.</title>
        <authorList>
            <person name="Parks D.H."/>
            <person name="Chuvochina M."/>
            <person name="Waite D.W."/>
            <person name="Rinke C."/>
            <person name="Skarshewski A."/>
            <person name="Chaumeil P.A."/>
            <person name="Hugenholtz P."/>
        </authorList>
    </citation>
    <scope>NUCLEOTIDE SEQUENCE [LARGE SCALE GENOMIC DNA]</scope>
    <source>
        <strain evidence="10">UBA11306</strain>
    </source>
</reference>
<dbReference type="InterPro" id="IPR039421">
    <property type="entry name" value="Type_1_exporter"/>
</dbReference>
<dbReference type="GO" id="GO:0016887">
    <property type="term" value="F:ATP hydrolysis activity"/>
    <property type="evidence" value="ECO:0007669"/>
    <property type="project" value="InterPro"/>
</dbReference>
<dbReference type="Pfam" id="PF00664">
    <property type="entry name" value="ABC_membrane"/>
    <property type="match status" value="1"/>
</dbReference>
<dbReference type="PANTHER" id="PTHR43394:SF1">
    <property type="entry name" value="ATP-BINDING CASSETTE SUB-FAMILY B MEMBER 10, MITOCHONDRIAL"/>
    <property type="match status" value="1"/>
</dbReference>
<dbReference type="InterPro" id="IPR003593">
    <property type="entry name" value="AAA+_ATPase"/>
</dbReference>
<keyword evidence="6 7" id="KW-0472">Membrane</keyword>
<dbReference type="AlphaFoldDB" id="A0A3D4S3U8"/>
<feature type="transmembrane region" description="Helical" evidence="7">
    <location>
        <begin position="135"/>
        <end position="153"/>
    </location>
</feature>
<evidence type="ECO:0000256" key="7">
    <source>
        <dbReference type="SAM" id="Phobius"/>
    </source>
</evidence>
<dbReference type="PROSITE" id="PS50893">
    <property type="entry name" value="ABC_TRANSPORTER_2"/>
    <property type="match status" value="1"/>
</dbReference>
<evidence type="ECO:0000256" key="4">
    <source>
        <dbReference type="ARBA" id="ARBA00022840"/>
    </source>
</evidence>
<feature type="domain" description="ABC transmembrane type-1" evidence="9">
    <location>
        <begin position="18"/>
        <end position="299"/>
    </location>
</feature>
<dbReference type="SUPFAM" id="SSF90123">
    <property type="entry name" value="ABC transporter transmembrane region"/>
    <property type="match status" value="1"/>
</dbReference>
<dbReference type="InterPro" id="IPR036640">
    <property type="entry name" value="ABC1_TM_sf"/>
</dbReference>
<evidence type="ECO:0000256" key="6">
    <source>
        <dbReference type="ARBA" id="ARBA00023136"/>
    </source>
</evidence>
<feature type="transmembrane region" description="Helical" evidence="7">
    <location>
        <begin position="241"/>
        <end position="261"/>
    </location>
</feature>
<dbReference type="PROSITE" id="PS50929">
    <property type="entry name" value="ABC_TM1F"/>
    <property type="match status" value="1"/>
</dbReference>
<evidence type="ECO:0000256" key="3">
    <source>
        <dbReference type="ARBA" id="ARBA00022741"/>
    </source>
</evidence>
<dbReference type="PANTHER" id="PTHR43394">
    <property type="entry name" value="ATP-DEPENDENT PERMEASE MDL1, MITOCHONDRIAL"/>
    <property type="match status" value="1"/>
</dbReference>
<evidence type="ECO:0000259" key="9">
    <source>
        <dbReference type="PROSITE" id="PS50929"/>
    </source>
</evidence>
<dbReference type="Pfam" id="PF00005">
    <property type="entry name" value="ABC_tran"/>
    <property type="match status" value="1"/>
</dbReference>
<feature type="transmembrane region" description="Helical" evidence="7">
    <location>
        <begin position="15"/>
        <end position="37"/>
    </location>
</feature>
<organism evidence="10 11">
    <name type="scientific">Bavariicoccus seileri</name>
    <dbReference type="NCBI Taxonomy" id="549685"/>
    <lineage>
        <taxon>Bacteria</taxon>
        <taxon>Bacillati</taxon>
        <taxon>Bacillota</taxon>
        <taxon>Bacilli</taxon>
        <taxon>Lactobacillales</taxon>
        <taxon>Enterococcaceae</taxon>
        <taxon>Bavariicoccus</taxon>
    </lineage>
</organism>
<dbReference type="InterPro" id="IPR017871">
    <property type="entry name" value="ABC_transporter-like_CS"/>
</dbReference>
<comment type="caution">
    <text evidence="10">The sequence shown here is derived from an EMBL/GenBank/DDBJ whole genome shotgun (WGS) entry which is preliminary data.</text>
</comment>
<dbReference type="EMBL" id="DQHO01000016">
    <property type="protein sequence ID" value="HCS93493.1"/>
    <property type="molecule type" value="Genomic_DNA"/>
</dbReference>
<keyword evidence="5 7" id="KW-1133">Transmembrane helix</keyword>
<accession>A0A3D4S3U8</accession>
<evidence type="ECO:0000313" key="10">
    <source>
        <dbReference type="EMBL" id="HCS93493.1"/>
    </source>
</evidence>
<dbReference type="STRING" id="1121105.GCA_000421665_01056"/>
<dbReference type="Gene3D" id="3.40.50.300">
    <property type="entry name" value="P-loop containing nucleotide triphosphate hydrolases"/>
    <property type="match status" value="1"/>
</dbReference>
<evidence type="ECO:0000256" key="1">
    <source>
        <dbReference type="ARBA" id="ARBA00004651"/>
    </source>
</evidence>
<evidence type="ECO:0000259" key="8">
    <source>
        <dbReference type="PROSITE" id="PS50893"/>
    </source>
</evidence>
<proteinExistence type="predicted"/>
<dbReference type="InterPro" id="IPR011527">
    <property type="entry name" value="ABC1_TM_dom"/>
</dbReference>
<dbReference type="PROSITE" id="PS00211">
    <property type="entry name" value="ABC_TRANSPORTER_1"/>
    <property type="match status" value="1"/>
</dbReference>
<dbReference type="GO" id="GO:0005524">
    <property type="term" value="F:ATP binding"/>
    <property type="evidence" value="ECO:0007669"/>
    <property type="project" value="UniProtKB-KW"/>
</dbReference>
<sequence>MIDERLFGMVKKWPLMCLVAFRLVNLGISITIWTYLAKGIAGYLDGSMVSEESPFGRFYWLFLGAIAIKSLLSFGIEKMTYQSSAELRVKLRHQVMAKAFKLEETRQMSAARLAQYSVDGIEQLEIYYSRFIPQLFYCVLASALIFGTLVRFAWQPALVLLLCMPLIPIVVMLVMKIAKKVLGKYWTEYTNLGVMFKENLSGLSTLKAFDQDGIKQTTLNQNAERFRKATMSLLSVQLNSITVMDIISYCGAALGIGLSLLSYRAGQLSLAGVFLFILLSAEFFIPMRQLGSLFHVAMNGITAMDRLFTYLDIPEPLYGNEQLSKSVTSVTVDNLSYTYPSSEPALQNNLVLKEVSLALNAGGLIAMIGKSGSGKSTFAKLISHRLVGYEGAVYWNNKSLSELSADSIKRSTLYVDSHGYLFKASIKDNLLLGKKDAADRELWEVLRTVQLTDVVDSQDAGLNTMLTENGGNLSGGQRQRLLLARALLKDVPFYVFDEITSGIDRRSEEIILDVLKELAKDRLVLFISHRLYNVMSAAAVAVFENGEIVEFDTPEHLKVSSTYFKAYFDQETELLNQTMANENRGGYND</sequence>
<dbReference type="InterPro" id="IPR003439">
    <property type="entry name" value="ABC_transporter-like_ATP-bd"/>
</dbReference>
<protein>
    <submittedName>
        <fullName evidence="10">ABC transporter ATP-binding protein/permease</fullName>
    </submittedName>
</protein>
<gene>
    <name evidence="10" type="ORF">DIW15_02145</name>
</gene>
<keyword evidence="3" id="KW-0547">Nucleotide-binding</keyword>
<evidence type="ECO:0000256" key="2">
    <source>
        <dbReference type="ARBA" id="ARBA00022692"/>
    </source>
</evidence>
<dbReference type="InterPro" id="IPR027417">
    <property type="entry name" value="P-loop_NTPase"/>
</dbReference>
<dbReference type="SMART" id="SM00382">
    <property type="entry name" value="AAA"/>
    <property type="match status" value="1"/>
</dbReference>
<comment type="subcellular location">
    <subcellularLocation>
        <location evidence="1">Cell membrane</location>
        <topology evidence="1">Multi-pass membrane protein</topology>
    </subcellularLocation>
</comment>
<keyword evidence="2 7" id="KW-0812">Transmembrane</keyword>
<feature type="transmembrane region" description="Helical" evidence="7">
    <location>
        <begin position="267"/>
        <end position="285"/>
    </location>
</feature>
<keyword evidence="4 10" id="KW-0067">ATP-binding</keyword>
<evidence type="ECO:0000256" key="5">
    <source>
        <dbReference type="ARBA" id="ARBA00022989"/>
    </source>
</evidence>
<dbReference type="Proteomes" id="UP000262195">
    <property type="component" value="Unassembled WGS sequence"/>
</dbReference>
<dbReference type="SUPFAM" id="SSF52540">
    <property type="entry name" value="P-loop containing nucleoside triphosphate hydrolases"/>
    <property type="match status" value="1"/>
</dbReference>
<dbReference type="Gene3D" id="1.20.1560.10">
    <property type="entry name" value="ABC transporter type 1, transmembrane domain"/>
    <property type="match status" value="1"/>
</dbReference>
<dbReference type="GO" id="GO:0015421">
    <property type="term" value="F:ABC-type oligopeptide transporter activity"/>
    <property type="evidence" value="ECO:0007669"/>
    <property type="project" value="TreeGrafter"/>
</dbReference>
<feature type="transmembrane region" description="Helical" evidence="7">
    <location>
        <begin position="57"/>
        <end position="76"/>
    </location>
</feature>
<name>A0A3D4S3U8_9ENTE</name>